<dbReference type="PATRIC" id="fig|28092.6.peg.2914"/>
<dbReference type="GO" id="GO:0030254">
    <property type="term" value="P:protein secretion by the type III secretion system"/>
    <property type="evidence" value="ECO:0007669"/>
    <property type="project" value="InterPro"/>
</dbReference>
<feature type="domain" description="Flagellar motor switch protein FliN-like C-terminal" evidence="2">
    <location>
        <begin position="292"/>
        <end position="361"/>
    </location>
</feature>
<dbReference type="GO" id="GO:0050918">
    <property type="term" value="P:positive chemotaxis"/>
    <property type="evidence" value="ECO:0007669"/>
    <property type="project" value="TreeGrafter"/>
</dbReference>
<gene>
    <name evidence="3" type="ORF">WM40_12400</name>
</gene>
<dbReference type="InterPro" id="IPR001543">
    <property type="entry name" value="FliN-like_C"/>
</dbReference>
<dbReference type="RefSeq" id="WP_046152999.1">
    <property type="nucleotide sequence ID" value="NZ_CADFGU010000007.1"/>
</dbReference>
<dbReference type="AlphaFoldDB" id="A0A0F5JZN9"/>
<dbReference type="GO" id="GO:0071978">
    <property type="term" value="P:bacterial-type flagellum-dependent swarming motility"/>
    <property type="evidence" value="ECO:0007669"/>
    <property type="project" value="TreeGrafter"/>
</dbReference>
<dbReference type="Gene3D" id="2.30.330.10">
    <property type="entry name" value="SpoA-like"/>
    <property type="match status" value="1"/>
</dbReference>
<evidence type="ECO:0000313" key="3">
    <source>
        <dbReference type="EMBL" id="KKB63298.1"/>
    </source>
</evidence>
<sequence>MSMPRDFTRLGDRLRRYTPALASISRTMFDARNGFASKYQIASASSVKDPPLHRTACVRIGSGHGQLSVRVRVSDYAALELIALEPDHAQRVALANLWLASSTEMLSRHGIIDAEVLDVSLDTEIIDTSMRQQSKDSDQALHLAYHDANAIHTASLLDASTDIAAALARHAAATRDASSMLADSITTISVPTRIRLRSRRCTSSVLASLRRGDVLLGWPHARGYASGNALGHVTAYWGAASGLAACAQGSIDGCNIILETPPKMMSYDTDLSLKSASNASDENTAPDNPIDMNQVELPVHIEVATVNLTIGQIAALQPGYILNLPLTLNDSEIRLIAHGQTLATGELVVVGDNLGLFIQHIANPDERNA</sequence>
<organism evidence="3 4">
    <name type="scientific">Robbsia andropogonis</name>
    <dbReference type="NCBI Taxonomy" id="28092"/>
    <lineage>
        <taxon>Bacteria</taxon>
        <taxon>Pseudomonadati</taxon>
        <taxon>Pseudomonadota</taxon>
        <taxon>Betaproteobacteria</taxon>
        <taxon>Burkholderiales</taxon>
        <taxon>Burkholderiaceae</taxon>
        <taxon>Robbsia</taxon>
    </lineage>
</organism>
<dbReference type="Pfam" id="PF01052">
    <property type="entry name" value="FliMN_C"/>
    <property type="match status" value="1"/>
</dbReference>
<name>A0A0F5JZN9_9BURK</name>
<dbReference type="OrthoDB" id="9148477at2"/>
<protein>
    <recommendedName>
        <fullName evidence="2">Flagellar motor switch protein FliN-like C-terminal domain-containing protein</fullName>
    </recommendedName>
</protein>
<dbReference type="Proteomes" id="UP000033618">
    <property type="component" value="Unassembled WGS sequence"/>
</dbReference>
<accession>A0A0F5JZN9</accession>
<evidence type="ECO:0000313" key="4">
    <source>
        <dbReference type="Proteomes" id="UP000033618"/>
    </source>
</evidence>
<dbReference type="PANTHER" id="PTHR30034">
    <property type="entry name" value="FLAGELLAR MOTOR SWITCH PROTEIN FLIM"/>
    <property type="match status" value="1"/>
</dbReference>
<dbReference type="InterPro" id="IPR036429">
    <property type="entry name" value="SpoA-like_sf"/>
</dbReference>
<dbReference type="NCBIfam" id="TIGR02551">
    <property type="entry name" value="SpaO_YscQ"/>
    <property type="match status" value="1"/>
</dbReference>
<proteinExistence type="inferred from homology"/>
<dbReference type="STRING" id="28092.WM40_12400"/>
<keyword evidence="4" id="KW-1185">Reference proteome</keyword>
<dbReference type="InterPro" id="IPR013385">
    <property type="entry name" value="T3SS_SpaO/YscQ/SpaO"/>
</dbReference>
<comment type="similarity">
    <text evidence="1">Belongs to the FliN/MopA/SpaO family.</text>
</comment>
<evidence type="ECO:0000259" key="2">
    <source>
        <dbReference type="Pfam" id="PF01052"/>
    </source>
</evidence>
<dbReference type="PANTHER" id="PTHR30034:SF6">
    <property type="entry name" value="YOP PROTEINS TRANSLOCATION PROTEIN Q"/>
    <property type="match status" value="1"/>
</dbReference>
<reference evidence="3 4" key="1">
    <citation type="submission" date="2015-03" db="EMBL/GenBank/DDBJ databases">
        <title>Draft Genome Sequence of Burkholderia andropogonis type strain ICMP2807, isolated from Sorghum bicolor.</title>
        <authorList>
            <person name="Lopes-Santos L."/>
            <person name="Castro D.B."/>
            <person name="Ottoboni L.M."/>
            <person name="Park D."/>
            <person name="Weirc B.S."/>
            <person name="Destefano S.A."/>
        </authorList>
    </citation>
    <scope>NUCLEOTIDE SEQUENCE [LARGE SCALE GENOMIC DNA]</scope>
    <source>
        <strain evidence="3 4">ICMP2807</strain>
    </source>
</reference>
<comment type="caution">
    <text evidence="3">The sequence shown here is derived from an EMBL/GenBank/DDBJ whole genome shotgun (WGS) entry which is preliminary data.</text>
</comment>
<dbReference type="EMBL" id="LAQU01000011">
    <property type="protein sequence ID" value="KKB63298.1"/>
    <property type="molecule type" value="Genomic_DNA"/>
</dbReference>
<dbReference type="SUPFAM" id="SSF101801">
    <property type="entry name" value="Surface presentation of antigens (SPOA)"/>
    <property type="match status" value="1"/>
</dbReference>
<evidence type="ECO:0000256" key="1">
    <source>
        <dbReference type="ARBA" id="ARBA00009226"/>
    </source>
</evidence>